<keyword evidence="2" id="KW-1185">Reference proteome</keyword>
<dbReference type="Proteomes" id="UP000324222">
    <property type="component" value="Unassembled WGS sequence"/>
</dbReference>
<protein>
    <submittedName>
        <fullName evidence="1">Uncharacterized protein</fullName>
    </submittedName>
</protein>
<proteinExistence type="predicted"/>
<name>A0A5B7G288_PORTR</name>
<dbReference type="AlphaFoldDB" id="A0A5B7G288"/>
<evidence type="ECO:0000313" key="2">
    <source>
        <dbReference type="Proteomes" id="UP000324222"/>
    </source>
</evidence>
<gene>
    <name evidence="1" type="ORF">E2C01_045434</name>
</gene>
<accession>A0A5B7G288</accession>
<organism evidence="1 2">
    <name type="scientific">Portunus trituberculatus</name>
    <name type="common">Swimming crab</name>
    <name type="synonym">Neptunus trituberculatus</name>
    <dbReference type="NCBI Taxonomy" id="210409"/>
    <lineage>
        <taxon>Eukaryota</taxon>
        <taxon>Metazoa</taxon>
        <taxon>Ecdysozoa</taxon>
        <taxon>Arthropoda</taxon>
        <taxon>Crustacea</taxon>
        <taxon>Multicrustacea</taxon>
        <taxon>Malacostraca</taxon>
        <taxon>Eumalacostraca</taxon>
        <taxon>Eucarida</taxon>
        <taxon>Decapoda</taxon>
        <taxon>Pleocyemata</taxon>
        <taxon>Brachyura</taxon>
        <taxon>Eubrachyura</taxon>
        <taxon>Portunoidea</taxon>
        <taxon>Portunidae</taxon>
        <taxon>Portuninae</taxon>
        <taxon>Portunus</taxon>
    </lineage>
</organism>
<dbReference type="EMBL" id="VSRR010010273">
    <property type="protein sequence ID" value="MPC51585.1"/>
    <property type="molecule type" value="Genomic_DNA"/>
</dbReference>
<comment type="caution">
    <text evidence="1">The sequence shown here is derived from an EMBL/GenBank/DDBJ whole genome shotgun (WGS) entry which is preliminary data.</text>
</comment>
<evidence type="ECO:0000313" key="1">
    <source>
        <dbReference type="EMBL" id="MPC51585.1"/>
    </source>
</evidence>
<sequence>MELEGTVSSFHYYYEGNSPAYQIIHYYPRNVTAGHSRYRAITEARPCSGERRAAVRITAPYRLTCHQKANLPG</sequence>
<reference evidence="1 2" key="1">
    <citation type="submission" date="2019-05" db="EMBL/GenBank/DDBJ databases">
        <title>Another draft genome of Portunus trituberculatus and its Hox gene families provides insights of decapod evolution.</title>
        <authorList>
            <person name="Jeong J.-H."/>
            <person name="Song I."/>
            <person name="Kim S."/>
            <person name="Choi T."/>
            <person name="Kim D."/>
            <person name="Ryu S."/>
            <person name="Kim W."/>
        </authorList>
    </citation>
    <scope>NUCLEOTIDE SEQUENCE [LARGE SCALE GENOMIC DNA]</scope>
    <source>
        <tissue evidence="1">Muscle</tissue>
    </source>
</reference>